<organism evidence="2 3">
    <name type="scientific">Metabacillus arenae</name>
    <dbReference type="NCBI Taxonomy" id="2771434"/>
    <lineage>
        <taxon>Bacteria</taxon>
        <taxon>Bacillati</taxon>
        <taxon>Bacillota</taxon>
        <taxon>Bacilli</taxon>
        <taxon>Bacillales</taxon>
        <taxon>Bacillaceae</taxon>
        <taxon>Metabacillus</taxon>
    </lineage>
</organism>
<gene>
    <name evidence="2" type="ORF">IC621_03190</name>
</gene>
<protein>
    <submittedName>
        <fullName evidence="2">Phage tail tape measure protein</fullName>
    </submittedName>
</protein>
<dbReference type="InterPro" id="IPR010090">
    <property type="entry name" value="Phage_tape_meas"/>
</dbReference>
<accession>A0A926NJG1</accession>
<comment type="caution">
    <text evidence="2">The sequence shown here is derived from an EMBL/GenBank/DDBJ whole genome shotgun (WGS) entry which is preliminary data.</text>
</comment>
<evidence type="ECO:0000313" key="2">
    <source>
        <dbReference type="EMBL" id="MBD1379227.1"/>
    </source>
</evidence>
<keyword evidence="3" id="KW-1185">Reference proteome</keyword>
<keyword evidence="1" id="KW-0175">Coiled coil</keyword>
<evidence type="ECO:0000313" key="3">
    <source>
        <dbReference type="Proteomes" id="UP000626844"/>
    </source>
</evidence>
<dbReference type="NCBIfam" id="TIGR01760">
    <property type="entry name" value="tape_meas_TP901"/>
    <property type="match status" value="1"/>
</dbReference>
<feature type="coiled-coil region" evidence="1">
    <location>
        <begin position="159"/>
        <end position="190"/>
    </location>
</feature>
<reference evidence="2" key="1">
    <citation type="submission" date="2020-09" db="EMBL/GenBank/DDBJ databases">
        <title>A novel bacterium of genus Bacillus, isolated from South China Sea.</title>
        <authorList>
            <person name="Huang H."/>
            <person name="Mo K."/>
            <person name="Hu Y."/>
        </authorList>
    </citation>
    <scope>NUCLEOTIDE SEQUENCE</scope>
    <source>
        <strain evidence="2">IB182487</strain>
    </source>
</reference>
<dbReference type="Proteomes" id="UP000626844">
    <property type="component" value="Unassembled WGS sequence"/>
</dbReference>
<evidence type="ECO:0000256" key="1">
    <source>
        <dbReference type="SAM" id="Coils"/>
    </source>
</evidence>
<sequence length="395" mass="44397">MADNPLKILLQGMLDEQTTTASINRQLEKIGKNLNVSIGVNDKNLSQLAKQVEQLQAKMNQAKMSTVSDGELNKIKSVQTEWEKIVQHHQKLGQVSYTKTLNPITKDVEKLNLTVEKADGTIQKLKYQLASLNNVKIQGKENGLVLASEQTLDKSAAIREKQLQSEQKLNKQIDDQNKKLAHQLEMFKQQSEINANNLTRRYDRKFDNTDLNNWLNTVSQLNTTTPNLSQEMDRLGMQFKKINSEVRSSQSHVVSFSEAFSTAMSRFPIWMAAATAFYAPLRALQDMTARLIEIDTLMVDIQRVMDVPDFRLTELLNEAVTTSDQLSSKLTDLLQITGEFARMGDYSNTELMDMSSTAQVLQNISDLDAKASVDTLTSAMLNFNIAASDSIQIAD</sequence>
<proteinExistence type="predicted"/>
<dbReference type="RefSeq" id="WP_191155639.1">
    <property type="nucleotide sequence ID" value="NZ_JACXAI010000002.1"/>
</dbReference>
<name>A0A926NJG1_9BACI</name>
<dbReference type="AlphaFoldDB" id="A0A926NJG1"/>
<dbReference type="EMBL" id="JACXAI010000002">
    <property type="protein sequence ID" value="MBD1379227.1"/>
    <property type="molecule type" value="Genomic_DNA"/>
</dbReference>